<reference evidence="2 3" key="1">
    <citation type="submission" date="2018-10" db="EMBL/GenBank/DDBJ databases">
        <title>An updated phylogeny of the Alphaproteobacteria reveals that the parasitic Rickettsiales and Holosporales have independent origins.</title>
        <authorList>
            <person name="Munoz-Gomez S.A."/>
            <person name="Hess S."/>
            <person name="Burger G."/>
            <person name="Lang B.F."/>
            <person name="Susko E."/>
            <person name="Slamovits C.H."/>
            <person name="Roger A.J."/>
        </authorList>
    </citation>
    <scope>NUCLEOTIDE SEQUENCE [LARGE SCALE GENOMIC DNA]</scope>
    <source>
        <strain evidence="2">HOLO01</strain>
    </source>
</reference>
<name>A0A4Q7DMQ1_9PROT</name>
<evidence type="ECO:0000313" key="2">
    <source>
        <dbReference type="EMBL" id="RZI46096.1"/>
    </source>
</evidence>
<accession>A0A4Q7DMQ1</accession>
<evidence type="ECO:0000313" key="3">
    <source>
        <dbReference type="Proteomes" id="UP000293550"/>
    </source>
</evidence>
<keyword evidence="3" id="KW-1185">Reference proteome</keyword>
<sequence length="193" mass="21734">MSLYFRLIALAGIMLSVPGLCFACWKDADRDVTRLAPVQYKDFTFFPQTHQFDGSFWSEVNQMQIGLKIHMDNQITITNRSIVTSAECLLTNEAANCTMIREKIETLIKRQEELEEKFQQVSDIKLILNDLFYLITLNPDLFVVLGVGANSSGMGPDGPSFLLPPTFDQLIKKCKKSSLVAVNIDDFKKSLSA</sequence>
<organism evidence="2 3">
    <name type="scientific">Candidatus Finniella inopinata</name>
    <dbReference type="NCBI Taxonomy" id="1696036"/>
    <lineage>
        <taxon>Bacteria</taxon>
        <taxon>Pseudomonadati</taxon>
        <taxon>Pseudomonadota</taxon>
        <taxon>Alphaproteobacteria</taxon>
        <taxon>Holosporales</taxon>
        <taxon>Candidatus Paracaedibacteraceae</taxon>
        <taxon>Candidatus Finniella</taxon>
    </lineage>
</organism>
<dbReference type="RefSeq" id="WP_130153852.1">
    <property type="nucleotide sequence ID" value="NZ_SCFB01000005.1"/>
</dbReference>
<protein>
    <submittedName>
        <fullName evidence="2">Uncharacterized protein</fullName>
    </submittedName>
</protein>
<keyword evidence="1" id="KW-0175">Coiled coil</keyword>
<dbReference type="AlphaFoldDB" id="A0A4Q7DMQ1"/>
<dbReference type="Proteomes" id="UP000293550">
    <property type="component" value="Unassembled WGS sequence"/>
</dbReference>
<dbReference type="EMBL" id="SCFB01000005">
    <property type="protein sequence ID" value="RZI46096.1"/>
    <property type="molecule type" value="Genomic_DNA"/>
</dbReference>
<gene>
    <name evidence="2" type="ORF">EQU50_03960</name>
</gene>
<evidence type="ECO:0000256" key="1">
    <source>
        <dbReference type="SAM" id="Coils"/>
    </source>
</evidence>
<proteinExistence type="predicted"/>
<feature type="coiled-coil region" evidence="1">
    <location>
        <begin position="97"/>
        <end position="124"/>
    </location>
</feature>
<comment type="caution">
    <text evidence="2">The sequence shown here is derived from an EMBL/GenBank/DDBJ whole genome shotgun (WGS) entry which is preliminary data.</text>
</comment>